<dbReference type="STRING" id="157838.AN964_02525"/>
<evidence type="ECO:0000256" key="1">
    <source>
        <dbReference type="ARBA" id="ARBA00022448"/>
    </source>
</evidence>
<dbReference type="PROSITE" id="PS51100">
    <property type="entry name" value="PTS_EIIB_TYPE_3"/>
    <property type="match status" value="1"/>
</dbReference>
<dbReference type="PANTHER" id="PTHR34581:SF2">
    <property type="entry name" value="PTS SYSTEM N,N'-DIACETYLCHITOBIOSE-SPECIFIC EIIB COMPONENT"/>
    <property type="match status" value="1"/>
</dbReference>
<feature type="modified residue" description="Phosphocysteine; by EIIA" evidence="7">
    <location>
        <position position="12"/>
    </location>
</feature>
<dbReference type="OrthoDB" id="9808134at2"/>
<evidence type="ECO:0000256" key="6">
    <source>
        <dbReference type="ARBA" id="ARBA00022777"/>
    </source>
</evidence>
<dbReference type="CDD" id="cd05564">
    <property type="entry name" value="PTS_IIB_chitobiose_lichenan"/>
    <property type="match status" value="1"/>
</dbReference>
<dbReference type="EMBL" id="LJJC01000004">
    <property type="protein sequence ID" value="KQL52519.1"/>
    <property type="molecule type" value="Genomic_DNA"/>
</dbReference>
<dbReference type="InterPro" id="IPR003501">
    <property type="entry name" value="PTS_EIIB_2/3"/>
</dbReference>
<evidence type="ECO:0000256" key="5">
    <source>
        <dbReference type="ARBA" id="ARBA00022683"/>
    </source>
</evidence>
<dbReference type="GO" id="GO:0009401">
    <property type="term" value="P:phosphoenolpyruvate-dependent sugar phosphotransferase system"/>
    <property type="evidence" value="ECO:0007669"/>
    <property type="project" value="UniProtKB-KW"/>
</dbReference>
<name>A0A0Q3WT56_9BACI</name>
<keyword evidence="6" id="KW-0418">Kinase</keyword>
<dbReference type="GO" id="GO:0008982">
    <property type="term" value="F:protein-N(PI)-phosphohistidine-sugar phosphotransferase activity"/>
    <property type="evidence" value="ECO:0007669"/>
    <property type="project" value="InterPro"/>
</dbReference>
<evidence type="ECO:0000259" key="8">
    <source>
        <dbReference type="PROSITE" id="PS51100"/>
    </source>
</evidence>
<keyword evidence="2" id="KW-0597">Phosphoprotein</keyword>
<dbReference type="GO" id="GO:0016301">
    <property type="term" value="F:kinase activity"/>
    <property type="evidence" value="ECO:0007669"/>
    <property type="project" value="UniProtKB-KW"/>
</dbReference>
<dbReference type="PATRIC" id="fig|157838.3.peg.559"/>
<dbReference type="AlphaFoldDB" id="A0A0Q3WT56"/>
<keyword evidence="1" id="KW-0813">Transport</keyword>
<sequence>MNFDKLYILLVCNLGASTGVMVTKMKEVASKSEKLKKVDIRIEAHPAGELREYIEDFDVIMVGPQIKHKFAELKKLADEAGKPIQIIDTQDYGMVNGGNILKDAIIMKMQSTAK</sequence>
<protein>
    <submittedName>
        <fullName evidence="9">PTS beta-glucoside transporter subunit IIB</fullName>
    </submittedName>
</protein>
<reference evidence="9 10" key="1">
    <citation type="submission" date="2015-09" db="EMBL/GenBank/DDBJ databases">
        <title>Genome sequencing project for genomic taxonomy and phylogenomics of Bacillus-like bacteria.</title>
        <authorList>
            <person name="Liu B."/>
            <person name="Wang J."/>
            <person name="Zhu Y."/>
            <person name="Liu G."/>
            <person name="Chen Q."/>
            <person name="Chen Z."/>
            <person name="Lan J."/>
            <person name="Che J."/>
            <person name="Ge C."/>
            <person name="Shi H."/>
            <person name="Pan Z."/>
            <person name="Liu X."/>
        </authorList>
    </citation>
    <scope>NUCLEOTIDE SEQUENCE [LARGE SCALE GENOMIC DNA]</scope>
    <source>
        <strain evidence="9 10">LMG 18435</strain>
    </source>
</reference>
<dbReference type="SUPFAM" id="SSF52794">
    <property type="entry name" value="PTS system IIB component-like"/>
    <property type="match status" value="1"/>
</dbReference>
<evidence type="ECO:0000313" key="9">
    <source>
        <dbReference type="EMBL" id="KQL52519.1"/>
    </source>
</evidence>
<accession>A0A0Q3WT56</accession>
<feature type="domain" description="PTS EIIB type-3" evidence="8">
    <location>
        <begin position="5"/>
        <end position="114"/>
    </location>
</feature>
<dbReference type="RefSeq" id="WP_055738211.1">
    <property type="nucleotide sequence ID" value="NZ_JAAIWL010000029.1"/>
</dbReference>
<evidence type="ECO:0000256" key="2">
    <source>
        <dbReference type="ARBA" id="ARBA00022553"/>
    </source>
</evidence>
<keyword evidence="5" id="KW-0598">Phosphotransferase system</keyword>
<dbReference type="Pfam" id="PF02302">
    <property type="entry name" value="PTS_IIB"/>
    <property type="match status" value="1"/>
</dbReference>
<keyword evidence="4" id="KW-0808">Transferase</keyword>
<gene>
    <name evidence="9" type="ORF">AN964_02525</name>
</gene>
<dbReference type="InterPro" id="IPR051819">
    <property type="entry name" value="PTS_sugar-specific_EIIB"/>
</dbReference>
<dbReference type="Gene3D" id="3.40.50.2300">
    <property type="match status" value="1"/>
</dbReference>
<organism evidence="9 10">
    <name type="scientific">Heyndrickxia shackletonii</name>
    <dbReference type="NCBI Taxonomy" id="157838"/>
    <lineage>
        <taxon>Bacteria</taxon>
        <taxon>Bacillati</taxon>
        <taxon>Bacillota</taxon>
        <taxon>Bacilli</taxon>
        <taxon>Bacillales</taxon>
        <taxon>Bacillaceae</taxon>
        <taxon>Heyndrickxia</taxon>
    </lineage>
</organism>
<dbReference type="InterPro" id="IPR013012">
    <property type="entry name" value="PTS_EIIB_3"/>
</dbReference>
<evidence type="ECO:0000313" key="10">
    <source>
        <dbReference type="Proteomes" id="UP000051888"/>
    </source>
</evidence>
<keyword evidence="3" id="KW-0762">Sugar transport</keyword>
<evidence type="ECO:0000256" key="4">
    <source>
        <dbReference type="ARBA" id="ARBA00022679"/>
    </source>
</evidence>
<evidence type="ECO:0000256" key="3">
    <source>
        <dbReference type="ARBA" id="ARBA00022597"/>
    </source>
</evidence>
<evidence type="ECO:0000256" key="7">
    <source>
        <dbReference type="PROSITE-ProRule" id="PRU00423"/>
    </source>
</evidence>
<comment type="caution">
    <text evidence="9">The sequence shown here is derived from an EMBL/GenBank/DDBJ whole genome shotgun (WGS) entry which is preliminary data.</text>
</comment>
<proteinExistence type="predicted"/>
<keyword evidence="10" id="KW-1185">Reference proteome</keyword>
<dbReference type="PANTHER" id="PTHR34581">
    <property type="entry name" value="PTS SYSTEM N,N'-DIACETYLCHITOBIOSE-SPECIFIC EIIB COMPONENT"/>
    <property type="match status" value="1"/>
</dbReference>
<dbReference type="InterPro" id="IPR036095">
    <property type="entry name" value="PTS_EIIB-like_sf"/>
</dbReference>
<dbReference type="Proteomes" id="UP000051888">
    <property type="component" value="Unassembled WGS sequence"/>
</dbReference>